<accession>A0A1Y5TZR3</accession>
<dbReference type="InterPro" id="IPR011256">
    <property type="entry name" value="Reg_factor_effector_dom_sf"/>
</dbReference>
<reference evidence="2 3" key="1">
    <citation type="submission" date="2017-03" db="EMBL/GenBank/DDBJ databases">
        <authorList>
            <person name="Afonso C.L."/>
            <person name="Miller P.J."/>
            <person name="Scott M.A."/>
            <person name="Spackman E."/>
            <person name="Goraichik I."/>
            <person name="Dimitrov K.M."/>
            <person name="Suarez D.L."/>
            <person name="Swayne D.E."/>
        </authorList>
    </citation>
    <scope>NUCLEOTIDE SEQUENCE [LARGE SCALE GENOMIC DNA]</scope>
    <source>
        <strain evidence="2 3">CECT 7023</strain>
    </source>
</reference>
<organism evidence="2 3">
    <name type="scientific">Roseisalinus antarcticus</name>
    <dbReference type="NCBI Taxonomy" id="254357"/>
    <lineage>
        <taxon>Bacteria</taxon>
        <taxon>Pseudomonadati</taxon>
        <taxon>Pseudomonadota</taxon>
        <taxon>Alphaproteobacteria</taxon>
        <taxon>Rhodobacterales</taxon>
        <taxon>Roseobacteraceae</taxon>
        <taxon>Roseisalinus</taxon>
    </lineage>
</organism>
<evidence type="ECO:0000313" key="3">
    <source>
        <dbReference type="Proteomes" id="UP000193900"/>
    </source>
</evidence>
<evidence type="ECO:0000259" key="1">
    <source>
        <dbReference type="SMART" id="SM00871"/>
    </source>
</evidence>
<evidence type="ECO:0000313" key="2">
    <source>
        <dbReference type="EMBL" id="SLN77361.1"/>
    </source>
</evidence>
<feature type="domain" description="AraC effector-binding" evidence="1">
    <location>
        <begin position="2"/>
        <end position="156"/>
    </location>
</feature>
<keyword evidence="3" id="KW-1185">Reference proteome</keyword>
<dbReference type="Pfam" id="PF06445">
    <property type="entry name" value="GyrI-like"/>
    <property type="match status" value="1"/>
</dbReference>
<sequence length="156" mass="17203">MTEYKMVTVEPAAYLYEERTCSMDPKCISEAMGSAFQSVASFIADKEITSAGNPLAVYVTFDPDKMPFRAGFVVSEEDARKAKGDVKCDVLPDGDVLNFVHRGPYAMLRDSYVAMMKHLEVKGMSVGMPSWEIYLNDPSTVASEADLETDVYVTVA</sequence>
<dbReference type="RefSeq" id="WP_085881063.1">
    <property type="nucleotide sequence ID" value="NZ_FWFZ01000052.1"/>
</dbReference>
<dbReference type="SMART" id="SM00871">
    <property type="entry name" value="AraC_E_bind"/>
    <property type="match status" value="1"/>
</dbReference>
<protein>
    <submittedName>
        <fullName evidence="2">Bacterial transcription activator, effector binding domain</fullName>
    </submittedName>
</protein>
<dbReference type="InterPro" id="IPR029442">
    <property type="entry name" value="GyrI-like"/>
</dbReference>
<dbReference type="EMBL" id="FWFZ01000052">
    <property type="protein sequence ID" value="SLN77361.1"/>
    <property type="molecule type" value="Genomic_DNA"/>
</dbReference>
<dbReference type="OrthoDB" id="7860733at2"/>
<proteinExistence type="predicted"/>
<dbReference type="SUPFAM" id="SSF55136">
    <property type="entry name" value="Probable bacterial effector-binding domain"/>
    <property type="match status" value="1"/>
</dbReference>
<dbReference type="InterPro" id="IPR010499">
    <property type="entry name" value="AraC_E-bd"/>
</dbReference>
<dbReference type="Gene3D" id="3.20.80.10">
    <property type="entry name" value="Regulatory factor, effector binding domain"/>
    <property type="match status" value="1"/>
</dbReference>
<name>A0A1Y5TZR3_9RHOB</name>
<dbReference type="AlphaFoldDB" id="A0A1Y5TZR3"/>
<dbReference type="Proteomes" id="UP000193900">
    <property type="component" value="Unassembled WGS sequence"/>
</dbReference>
<gene>
    <name evidence="2" type="ORF">ROA7023_04377</name>
</gene>